<dbReference type="PANTHER" id="PTHR34135:SF2">
    <property type="entry name" value="LYSOZYME"/>
    <property type="match status" value="1"/>
</dbReference>
<keyword evidence="5" id="KW-1185">Reference proteome</keyword>
<dbReference type="PANTHER" id="PTHR34135">
    <property type="entry name" value="LYSOZYME"/>
    <property type="match status" value="1"/>
</dbReference>
<dbReference type="RefSeq" id="WP_262573304.1">
    <property type="nucleotide sequence ID" value="NZ_JAOQKJ010000002.1"/>
</dbReference>
<dbReference type="EMBL" id="JAOQKJ010000002">
    <property type="protein sequence ID" value="MCU6743534.1"/>
    <property type="molecule type" value="Genomic_DNA"/>
</dbReference>
<dbReference type="SUPFAM" id="SSF51445">
    <property type="entry name" value="(Trans)glycosidases"/>
    <property type="match status" value="1"/>
</dbReference>
<proteinExistence type="inferred from homology"/>
<sequence length="383" mass="42416">MYLPEEPEDHKVSAPVIYTIAAISALIFIILAVVLVSNSQSRSGAKKRAEALAAASATSTPLPEEETEEDYGDAGIEKLYREHKLRAEDLDFWDMYDGAGTVVEEEASPSPSATPDPTPTPSPTEEELAADGRHIQVTYKDGTEEWIEIDDKLPKADYDFTKLKITNGKMAYYSGNKKLSRLGVMLSSENGTVDFDRLSEDGIDFVMLKVGGRGYGTGLISLDPDFTTRIEAAQKAGLSVGCYFSSQAVTVEEAVEEAAFVKNQLLPYKISYPVALQMESIETDTARTDILDEKDRTEIAQAFLKDIADAGYQGILYGDTNFLLTDVMPSEMLKDYDVFLEDEEAIPAYPYQYKMWEYAAQENINGVEKPASYVISFTDYANR</sequence>
<protein>
    <submittedName>
        <fullName evidence="4">GH25 family lysozyme</fullName>
    </submittedName>
</protein>
<evidence type="ECO:0000313" key="5">
    <source>
        <dbReference type="Proteomes" id="UP001652432"/>
    </source>
</evidence>
<organism evidence="4 5">
    <name type="scientific">Suilimivivens aceti</name>
    <dbReference type="NCBI Taxonomy" id="2981774"/>
    <lineage>
        <taxon>Bacteria</taxon>
        <taxon>Bacillati</taxon>
        <taxon>Bacillota</taxon>
        <taxon>Clostridia</taxon>
        <taxon>Lachnospirales</taxon>
        <taxon>Lachnospiraceae</taxon>
        <taxon>Suilimivivens</taxon>
    </lineage>
</organism>
<name>A0ABT2SZV5_9FIRM</name>
<comment type="caution">
    <text evidence="4">The sequence shown here is derived from an EMBL/GenBank/DDBJ whole genome shotgun (WGS) entry which is preliminary data.</text>
</comment>
<evidence type="ECO:0000313" key="4">
    <source>
        <dbReference type="EMBL" id="MCU6743534.1"/>
    </source>
</evidence>
<dbReference type="InterPro" id="IPR002053">
    <property type="entry name" value="Glyco_hydro_25"/>
</dbReference>
<comment type="similarity">
    <text evidence="1">Belongs to the glycosyl hydrolase 25 family.</text>
</comment>
<dbReference type="Proteomes" id="UP001652432">
    <property type="component" value="Unassembled WGS sequence"/>
</dbReference>
<dbReference type="InterPro" id="IPR017853">
    <property type="entry name" value="GH"/>
</dbReference>
<evidence type="ECO:0000256" key="3">
    <source>
        <dbReference type="SAM" id="Phobius"/>
    </source>
</evidence>
<keyword evidence="3" id="KW-0472">Membrane</keyword>
<dbReference type="PROSITE" id="PS51904">
    <property type="entry name" value="GLYCOSYL_HYDROL_F25_2"/>
    <property type="match status" value="1"/>
</dbReference>
<evidence type="ECO:0000256" key="1">
    <source>
        <dbReference type="ARBA" id="ARBA00010646"/>
    </source>
</evidence>
<feature type="transmembrane region" description="Helical" evidence="3">
    <location>
        <begin position="16"/>
        <end position="38"/>
    </location>
</feature>
<keyword evidence="3" id="KW-1133">Transmembrane helix</keyword>
<accession>A0ABT2SZV5</accession>
<reference evidence="4 5" key="1">
    <citation type="journal article" date="2021" name="ISME Commun">
        <title>Automated analysis of genomic sequences facilitates high-throughput and comprehensive description of bacteria.</title>
        <authorList>
            <person name="Hitch T.C.A."/>
        </authorList>
    </citation>
    <scope>NUCLEOTIDE SEQUENCE [LARGE SCALE GENOMIC DNA]</scope>
    <source>
        <strain evidence="4 5">Sanger_18</strain>
    </source>
</reference>
<dbReference type="Pfam" id="PF01183">
    <property type="entry name" value="Glyco_hydro_25"/>
    <property type="match status" value="1"/>
</dbReference>
<evidence type="ECO:0000256" key="2">
    <source>
        <dbReference type="SAM" id="MobiDB-lite"/>
    </source>
</evidence>
<feature type="region of interest" description="Disordered" evidence="2">
    <location>
        <begin position="104"/>
        <end position="130"/>
    </location>
</feature>
<keyword evidence="3" id="KW-0812">Transmembrane</keyword>
<gene>
    <name evidence="4" type="ORF">OCV77_03280</name>
</gene>
<feature type="compositionally biased region" description="Pro residues" evidence="2">
    <location>
        <begin position="112"/>
        <end position="122"/>
    </location>
</feature>
<dbReference type="Gene3D" id="3.20.20.80">
    <property type="entry name" value="Glycosidases"/>
    <property type="match status" value="1"/>
</dbReference>